<evidence type="ECO:0000256" key="2">
    <source>
        <dbReference type="ARBA" id="ARBA00022448"/>
    </source>
</evidence>
<evidence type="ECO:0000256" key="5">
    <source>
        <dbReference type="ARBA" id="ARBA00022692"/>
    </source>
</evidence>
<feature type="region of interest" description="Disordered" evidence="12">
    <location>
        <begin position="50"/>
        <end position="124"/>
    </location>
</feature>
<evidence type="ECO:0000256" key="4">
    <source>
        <dbReference type="ARBA" id="ARBA00022496"/>
    </source>
</evidence>
<keyword evidence="5 11" id="KW-0812">Transmembrane</keyword>
<reference evidence="16" key="1">
    <citation type="submission" date="2014-09" db="EMBL/GenBank/DDBJ databases">
        <authorList>
            <person name="Illeghems K.G."/>
        </authorList>
    </citation>
    <scope>NUCLEOTIDE SEQUENCE [LARGE SCALE GENOMIC DNA]</scope>
    <source>
        <strain evidence="16">108B</strain>
    </source>
</reference>
<dbReference type="Pfam" id="PF07715">
    <property type="entry name" value="Plug"/>
    <property type="match status" value="1"/>
</dbReference>
<organism evidence="15 16">
    <name type="scientific">Acetobacter senegalensis</name>
    <dbReference type="NCBI Taxonomy" id="446692"/>
    <lineage>
        <taxon>Bacteria</taxon>
        <taxon>Pseudomonadati</taxon>
        <taxon>Pseudomonadota</taxon>
        <taxon>Alphaproteobacteria</taxon>
        <taxon>Acetobacterales</taxon>
        <taxon>Acetobacteraceae</taxon>
        <taxon>Acetobacter</taxon>
    </lineage>
</organism>
<evidence type="ECO:0000256" key="10">
    <source>
        <dbReference type="ARBA" id="ARBA00023237"/>
    </source>
</evidence>
<keyword evidence="13" id="KW-0732">Signal</keyword>
<dbReference type="PATRIC" id="fig|446692.3.peg.2903"/>
<dbReference type="PROSITE" id="PS52016">
    <property type="entry name" value="TONB_DEPENDENT_REC_3"/>
    <property type="match status" value="1"/>
</dbReference>
<proteinExistence type="inferred from homology"/>
<protein>
    <submittedName>
        <fullName evidence="15">TonB-dependent receptor</fullName>
    </submittedName>
</protein>
<name>A0A0U5F0X5_9PROT</name>
<evidence type="ECO:0000259" key="14">
    <source>
        <dbReference type="Pfam" id="PF07715"/>
    </source>
</evidence>
<dbReference type="InterPro" id="IPR036942">
    <property type="entry name" value="Beta-barrel_TonB_sf"/>
</dbReference>
<dbReference type="GO" id="GO:0006826">
    <property type="term" value="P:iron ion transport"/>
    <property type="evidence" value="ECO:0007669"/>
    <property type="project" value="UniProtKB-KW"/>
</dbReference>
<keyword evidence="16" id="KW-1185">Reference proteome</keyword>
<evidence type="ECO:0000256" key="7">
    <source>
        <dbReference type="ARBA" id="ARBA00023065"/>
    </source>
</evidence>
<evidence type="ECO:0000256" key="9">
    <source>
        <dbReference type="ARBA" id="ARBA00023136"/>
    </source>
</evidence>
<keyword evidence="15" id="KW-0675">Receptor</keyword>
<dbReference type="PANTHER" id="PTHR32552">
    <property type="entry name" value="FERRICHROME IRON RECEPTOR-RELATED"/>
    <property type="match status" value="1"/>
</dbReference>
<evidence type="ECO:0000256" key="6">
    <source>
        <dbReference type="ARBA" id="ARBA00023004"/>
    </source>
</evidence>
<keyword evidence="2 11" id="KW-0813">Transport</keyword>
<feature type="domain" description="TonB-dependent receptor plug" evidence="14">
    <location>
        <begin position="142"/>
        <end position="248"/>
    </location>
</feature>
<keyword evidence="4" id="KW-0410">Iron transport</keyword>
<dbReference type="AlphaFoldDB" id="A0A0U5F0X5"/>
<dbReference type="InterPro" id="IPR039426">
    <property type="entry name" value="TonB-dep_rcpt-like"/>
</dbReference>
<evidence type="ECO:0000256" key="1">
    <source>
        <dbReference type="ARBA" id="ARBA00004571"/>
    </source>
</evidence>
<dbReference type="Gene3D" id="2.40.170.20">
    <property type="entry name" value="TonB-dependent receptor, beta-barrel domain"/>
    <property type="match status" value="1"/>
</dbReference>
<dbReference type="GO" id="GO:0009279">
    <property type="term" value="C:cell outer membrane"/>
    <property type="evidence" value="ECO:0007669"/>
    <property type="project" value="UniProtKB-SubCell"/>
</dbReference>
<comment type="similarity">
    <text evidence="11">Belongs to the TonB-dependent receptor family.</text>
</comment>
<evidence type="ECO:0000256" key="11">
    <source>
        <dbReference type="PROSITE-ProRule" id="PRU01360"/>
    </source>
</evidence>
<feature type="signal peptide" evidence="13">
    <location>
        <begin position="1"/>
        <end position="32"/>
    </location>
</feature>
<keyword evidence="10 11" id="KW-0998">Cell outer membrane</keyword>
<evidence type="ECO:0000313" key="15">
    <source>
        <dbReference type="EMBL" id="CEF42033.1"/>
    </source>
</evidence>
<comment type="subcellular location">
    <subcellularLocation>
        <location evidence="1 11">Cell outer membrane</location>
        <topology evidence="1 11">Multi-pass membrane protein</topology>
    </subcellularLocation>
</comment>
<gene>
    <name evidence="15" type="primary">fyuA</name>
    <name evidence="15" type="ORF">ASN_2768</name>
</gene>
<feature type="chain" id="PRO_5006856488" evidence="13">
    <location>
        <begin position="33"/>
        <end position="307"/>
    </location>
</feature>
<evidence type="ECO:0000256" key="8">
    <source>
        <dbReference type="ARBA" id="ARBA00023077"/>
    </source>
</evidence>
<accession>A0A0U5F0X5</accession>
<dbReference type="PANTHER" id="PTHR32552:SF81">
    <property type="entry name" value="TONB-DEPENDENT OUTER MEMBRANE RECEPTOR"/>
    <property type="match status" value="1"/>
</dbReference>
<evidence type="ECO:0000313" key="16">
    <source>
        <dbReference type="Proteomes" id="UP000056109"/>
    </source>
</evidence>
<sequence>MQGRRTWAFSSALTVAGLLPFGLLAASPFTLAAEAPVQAGTPMAEQAASVVEKNSAASGGAERTRGFSTPVHRSRAGVSSQSAGAPSSRSAAGDGALRGVGGLTSHSGARSVRRHGGPVVSAQTTDVDVSARRHDFAYPEAQHVADATTRITATRLRERDVVTLRGLERVAPNLTMQSVNGTASNNFYLRGAGFNDFTQNNMGPVLTYIDDVAYPYSTMSNGQMFDLAGATVTPGPVGTEHGQSDTGGEVHLHTNDPTDVWHYGASQDIASYARSRSEAYVSGPLARGLSFRLAGQTRHGGGGRPTP</sequence>
<dbReference type="SUPFAM" id="SSF56935">
    <property type="entry name" value="Porins"/>
    <property type="match status" value="1"/>
</dbReference>
<evidence type="ECO:0000256" key="12">
    <source>
        <dbReference type="SAM" id="MobiDB-lite"/>
    </source>
</evidence>
<keyword evidence="7" id="KW-0406">Ion transport</keyword>
<feature type="compositionally biased region" description="Low complexity" evidence="12">
    <location>
        <begin position="76"/>
        <end position="95"/>
    </location>
</feature>
<evidence type="ECO:0000256" key="3">
    <source>
        <dbReference type="ARBA" id="ARBA00022452"/>
    </source>
</evidence>
<keyword evidence="9 11" id="KW-0472">Membrane</keyword>
<evidence type="ECO:0000256" key="13">
    <source>
        <dbReference type="SAM" id="SignalP"/>
    </source>
</evidence>
<keyword evidence="6" id="KW-0408">Iron</keyword>
<dbReference type="InterPro" id="IPR012910">
    <property type="entry name" value="Plug_dom"/>
</dbReference>
<dbReference type="EMBL" id="LN606600">
    <property type="protein sequence ID" value="CEF42033.1"/>
    <property type="molecule type" value="Genomic_DNA"/>
</dbReference>
<keyword evidence="3 11" id="KW-1134">Transmembrane beta strand</keyword>
<dbReference type="KEGG" id="asz:ASN_2768"/>
<dbReference type="Proteomes" id="UP000056109">
    <property type="component" value="Chromosome I"/>
</dbReference>
<keyword evidence="8" id="KW-0798">TonB box</keyword>